<keyword evidence="2" id="KW-1003">Cell membrane</keyword>
<feature type="transmembrane region" description="Helical" evidence="8">
    <location>
        <begin position="361"/>
        <end position="381"/>
    </location>
</feature>
<accession>A0ABT5BT75</accession>
<feature type="transmembrane region" description="Helical" evidence="8">
    <location>
        <begin position="67"/>
        <end position="85"/>
    </location>
</feature>
<dbReference type="Pfam" id="PF00361">
    <property type="entry name" value="Proton_antipo_M"/>
    <property type="match status" value="1"/>
</dbReference>
<feature type="transmembrane region" description="Helical" evidence="8">
    <location>
        <begin position="271"/>
        <end position="288"/>
    </location>
</feature>
<dbReference type="PANTHER" id="PTHR42682">
    <property type="entry name" value="HYDROGENASE-4 COMPONENT F"/>
    <property type="match status" value="1"/>
</dbReference>
<evidence type="ECO:0000313" key="11">
    <source>
        <dbReference type="Proteomes" id="UP001217485"/>
    </source>
</evidence>
<evidence type="ECO:0000256" key="4">
    <source>
        <dbReference type="ARBA" id="ARBA00022989"/>
    </source>
</evidence>
<comment type="caution">
    <text evidence="10">The sequence shown here is derived from an EMBL/GenBank/DDBJ whole genome shotgun (WGS) entry which is preliminary data.</text>
</comment>
<dbReference type="Proteomes" id="UP001217485">
    <property type="component" value="Unassembled WGS sequence"/>
</dbReference>
<keyword evidence="6 8" id="KW-0472">Membrane</keyword>
<keyword evidence="4 8" id="KW-1133">Transmembrane helix</keyword>
<evidence type="ECO:0000256" key="8">
    <source>
        <dbReference type="SAM" id="Phobius"/>
    </source>
</evidence>
<feature type="transmembrane region" description="Helical" evidence="8">
    <location>
        <begin position="151"/>
        <end position="175"/>
    </location>
</feature>
<feature type="transmembrane region" description="Helical" evidence="8">
    <location>
        <begin position="203"/>
        <end position="225"/>
    </location>
</feature>
<feature type="domain" description="NADH:quinone oxidoreductase/Mrp antiporter transmembrane" evidence="9">
    <location>
        <begin position="117"/>
        <end position="412"/>
    </location>
</feature>
<evidence type="ECO:0000313" key="10">
    <source>
        <dbReference type="EMBL" id="MDC0676923.1"/>
    </source>
</evidence>
<evidence type="ECO:0000256" key="7">
    <source>
        <dbReference type="RuleBase" id="RU000320"/>
    </source>
</evidence>
<dbReference type="InterPro" id="IPR052175">
    <property type="entry name" value="ComplexI-like_HydComp"/>
</dbReference>
<evidence type="ECO:0000256" key="2">
    <source>
        <dbReference type="ARBA" id="ARBA00022475"/>
    </source>
</evidence>
<feature type="transmembrane region" description="Helical" evidence="8">
    <location>
        <begin position="443"/>
        <end position="460"/>
    </location>
</feature>
<evidence type="ECO:0000256" key="6">
    <source>
        <dbReference type="ARBA" id="ARBA00023136"/>
    </source>
</evidence>
<feature type="transmembrane region" description="Helical" evidence="8">
    <location>
        <begin position="237"/>
        <end position="259"/>
    </location>
</feature>
<keyword evidence="5" id="KW-0560">Oxidoreductase</keyword>
<dbReference type="EMBL" id="JAQNDK010000001">
    <property type="protein sequence ID" value="MDC0676923.1"/>
    <property type="molecule type" value="Genomic_DNA"/>
</dbReference>
<feature type="transmembrane region" description="Helical" evidence="8">
    <location>
        <begin position="401"/>
        <end position="422"/>
    </location>
</feature>
<evidence type="ECO:0000256" key="1">
    <source>
        <dbReference type="ARBA" id="ARBA00004651"/>
    </source>
</evidence>
<gene>
    <name evidence="10" type="ORF">POL72_04165</name>
</gene>
<evidence type="ECO:0000256" key="3">
    <source>
        <dbReference type="ARBA" id="ARBA00022692"/>
    </source>
</evidence>
<comment type="subcellular location">
    <subcellularLocation>
        <location evidence="1">Cell membrane</location>
        <topology evidence="1">Multi-pass membrane protein</topology>
    </subcellularLocation>
    <subcellularLocation>
        <location evidence="7">Membrane</location>
        <topology evidence="7">Multi-pass membrane protein</topology>
    </subcellularLocation>
</comment>
<name>A0ABT5BT75_9BACT</name>
<organism evidence="10 11">
    <name type="scientific">Sorangium atrum</name>
    <dbReference type="NCBI Taxonomy" id="2995308"/>
    <lineage>
        <taxon>Bacteria</taxon>
        <taxon>Pseudomonadati</taxon>
        <taxon>Myxococcota</taxon>
        <taxon>Polyangia</taxon>
        <taxon>Polyangiales</taxon>
        <taxon>Polyangiaceae</taxon>
        <taxon>Sorangium</taxon>
    </lineage>
</organism>
<feature type="transmembrane region" description="Helical" evidence="8">
    <location>
        <begin position="97"/>
        <end position="115"/>
    </location>
</feature>
<feature type="transmembrane region" description="Helical" evidence="8">
    <location>
        <begin position="121"/>
        <end position="139"/>
    </location>
</feature>
<evidence type="ECO:0000259" key="9">
    <source>
        <dbReference type="Pfam" id="PF00361"/>
    </source>
</evidence>
<keyword evidence="11" id="KW-1185">Reference proteome</keyword>
<evidence type="ECO:0000256" key="5">
    <source>
        <dbReference type="ARBA" id="ARBA00023002"/>
    </source>
</evidence>
<proteinExistence type="predicted"/>
<reference evidence="10 11" key="1">
    <citation type="submission" date="2023-01" db="EMBL/GenBank/DDBJ databases">
        <title>Minimal conservation of predation-associated metabolite biosynthetic gene clusters underscores biosynthetic potential of Myxococcota including descriptions for ten novel species: Archangium lansinium sp. nov., Myxococcus landrumus sp. nov., Nannocystis bai.</title>
        <authorList>
            <person name="Ahearne A."/>
            <person name="Stevens C."/>
            <person name="Dowd S."/>
        </authorList>
    </citation>
    <scope>NUCLEOTIDE SEQUENCE [LARGE SCALE GENOMIC DNA]</scope>
    <source>
        <strain evidence="10 11">WIWO2</strain>
    </source>
</reference>
<dbReference type="PANTHER" id="PTHR42682:SF5">
    <property type="entry name" value="HYDROGENASE-4 COMPONENT F"/>
    <property type="match status" value="1"/>
</dbReference>
<sequence length="478" mass="50422">MSTIALVLLPALASVALIARAARERATLVLVGASAITTALAIMGAAMPPDVPGSLGGFFRLDATSRLFMTVVDSIFLGISLYVMHRVYTTPALRQDIARFVWLALLFLAAANTVLIANHLVLLWIALEATTLAAAPLIVRPGVPASHRASWRYLLFSSVGLGVLLVGFICLGRGLEAGGQAPTFFLDRLLEPSAIPVNHWTKLGAALALLGLGTKLGLAPMYSWLPEAYDEAPPAVAALLGAVQFNCVLVALLRVVQVVRPTHAALLEGELLTMGIVSVVVSTVGIIATRNLKRLIAYASINHAGVIAIGLGVGKSASYGLLLYVLSNAFIKAILFLTAGTIKAHYRTKDTRAISGLIEDLPYSGGFLMVGTFALLGFPPFGSFLGELLILSALVGSGQMLVFAAFCVLITMTFVATGRAVFPMIWGEPTRQRSWPRQTLPVALPKLGFLVALVVLGVYIPPPINSLLAQVAGCLEGP</sequence>
<dbReference type="InterPro" id="IPR003918">
    <property type="entry name" value="NADH_UbQ_OxRdtase"/>
</dbReference>
<protein>
    <submittedName>
        <fullName evidence="10">Proton-conducting transporter membrane subunit</fullName>
    </submittedName>
</protein>
<dbReference type="RefSeq" id="WP_272093696.1">
    <property type="nucleotide sequence ID" value="NZ_JAQNDK010000001.1"/>
</dbReference>
<feature type="transmembrane region" description="Helical" evidence="8">
    <location>
        <begin position="319"/>
        <end position="340"/>
    </location>
</feature>
<keyword evidence="3 7" id="KW-0812">Transmembrane</keyword>
<dbReference type="InterPro" id="IPR001750">
    <property type="entry name" value="ND/Mrp_TM"/>
</dbReference>
<feature type="transmembrane region" description="Helical" evidence="8">
    <location>
        <begin position="295"/>
        <end position="313"/>
    </location>
</feature>
<dbReference type="PRINTS" id="PR01437">
    <property type="entry name" value="NUOXDRDTASE4"/>
</dbReference>